<evidence type="ECO:0000256" key="1">
    <source>
        <dbReference type="ARBA" id="ARBA00005125"/>
    </source>
</evidence>
<dbReference type="AlphaFoldDB" id="A0A0J7XZX2"/>
<dbReference type="Pfam" id="PF01370">
    <property type="entry name" value="Epimerase"/>
    <property type="match status" value="1"/>
</dbReference>
<dbReference type="EMBL" id="JACT01000001">
    <property type="protein sequence ID" value="KMS57221.1"/>
    <property type="molecule type" value="Genomic_DNA"/>
</dbReference>
<dbReference type="STRING" id="1420583.V473_03050"/>
<protein>
    <submittedName>
        <fullName evidence="4">GDP-6-deoxy-D-lyxo-4-hexulose reductase</fullName>
    </submittedName>
</protein>
<evidence type="ECO:0000313" key="5">
    <source>
        <dbReference type="Proteomes" id="UP000052232"/>
    </source>
</evidence>
<gene>
    <name evidence="4" type="ORF">V473_03050</name>
</gene>
<accession>A0A0J7XZX2</accession>
<dbReference type="Proteomes" id="UP000052232">
    <property type="component" value="Unassembled WGS sequence"/>
</dbReference>
<dbReference type="InterPro" id="IPR036291">
    <property type="entry name" value="NAD(P)-bd_dom_sf"/>
</dbReference>
<dbReference type="Gene3D" id="3.90.25.10">
    <property type="entry name" value="UDP-galactose 4-epimerase, domain 1"/>
    <property type="match status" value="1"/>
</dbReference>
<dbReference type="PANTHER" id="PTHR43000">
    <property type="entry name" value="DTDP-D-GLUCOSE 4,6-DEHYDRATASE-RELATED"/>
    <property type="match status" value="1"/>
</dbReference>
<dbReference type="InterPro" id="IPR057326">
    <property type="entry name" value="KR_dom"/>
</dbReference>
<dbReference type="SUPFAM" id="SSF51735">
    <property type="entry name" value="NAD(P)-binding Rossmann-fold domains"/>
    <property type="match status" value="1"/>
</dbReference>
<sequence>MSKVLITGCGGFTGRHLADAMAANGHEVHALVHEGENRLIPSAQALHRCDVTDQAALSRLVRTISPDQVVHLAAISFAPHDDLAEMYRTNILGTRNLLGALAQSPIRPEAVLVASSANIYGHRGGRLTEDMPAAPFNDYGVTKATTEIVCGLFSEQLPIILVRPFNYTGLGQSAEFLIPKIVDHARRGIERIELGNIDVERDFSDVRTVIDAYQRLLATPDSQGGVFNVCSGRPIALRQVLNMVGELAGHRFDPISNPAFIRPNEPASLCGDPQRLEHMIGPLRTVPIAQTLKWMLND</sequence>
<comment type="similarity">
    <text evidence="2">Belongs to the NAD(P)-dependent epimerase/dehydratase family.</text>
</comment>
<dbReference type="Gene3D" id="3.40.50.720">
    <property type="entry name" value="NAD(P)-binding Rossmann-like Domain"/>
    <property type="match status" value="1"/>
</dbReference>
<reference evidence="4 5" key="1">
    <citation type="journal article" date="2015" name="G3 (Bethesda)">
        <title>Insights into Ongoing Evolution of the Hexachlorocyclohexane Catabolic Pathway from Comparative Genomics of Ten Sphingomonadaceae Strains.</title>
        <authorList>
            <person name="Pearce S.L."/>
            <person name="Oakeshott J.G."/>
            <person name="Pandey G."/>
        </authorList>
    </citation>
    <scope>NUCLEOTIDE SEQUENCE [LARGE SCALE GENOMIC DNA]</scope>
    <source>
        <strain evidence="4 5">LL01</strain>
    </source>
</reference>
<name>A0A0J7XZX2_9SPHN</name>
<evidence type="ECO:0000313" key="4">
    <source>
        <dbReference type="EMBL" id="KMS57221.1"/>
    </source>
</evidence>
<comment type="pathway">
    <text evidence="1">Bacterial outer membrane biogenesis; LPS O-antigen biosynthesis.</text>
</comment>
<dbReference type="InterPro" id="IPR001509">
    <property type="entry name" value="Epimerase_deHydtase"/>
</dbReference>
<comment type="caution">
    <text evidence="4">The sequence shown here is derived from an EMBL/GenBank/DDBJ whole genome shotgun (WGS) entry which is preliminary data.</text>
</comment>
<feature type="domain" description="Ketoreductase" evidence="3">
    <location>
        <begin position="2"/>
        <end position="142"/>
    </location>
</feature>
<proteinExistence type="inferred from homology"/>
<evidence type="ECO:0000259" key="3">
    <source>
        <dbReference type="SMART" id="SM00822"/>
    </source>
</evidence>
<organism evidence="4 5">
    <name type="scientific">Sphingobium cupriresistens LL01</name>
    <dbReference type="NCBI Taxonomy" id="1420583"/>
    <lineage>
        <taxon>Bacteria</taxon>
        <taxon>Pseudomonadati</taxon>
        <taxon>Pseudomonadota</taxon>
        <taxon>Alphaproteobacteria</taxon>
        <taxon>Sphingomonadales</taxon>
        <taxon>Sphingomonadaceae</taxon>
        <taxon>Sphingobium</taxon>
    </lineage>
</organism>
<dbReference type="RefSeq" id="WP_066600356.1">
    <property type="nucleotide sequence ID" value="NZ_KQ130434.1"/>
</dbReference>
<evidence type="ECO:0000256" key="2">
    <source>
        <dbReference type="ARBA" id="ARBA00007637"/>
    </source>
</evidence>
<keyword evidence="5" id="KW-1185">Reference proteome</keyword>
<dbReference type="SMART" id="SM00822">
    <property type="entry name" value="PKS_KR"/>
    <property type="match status" value="1"/>
</dbReference>
<dbReference type="PATRIC" id="fig|1420583.3.peg.613"/>